<name>A0A9Q0K629_9MAGN</name>
<dbReference type="AlphaFoldDB" id="A0A9Q0K629"/>
<keyword evidence="2" id="KW-1185">Reference proteome</keyword>
<reference evidence="1" key="1">
    <citation type="journal article" date="2023" name="Plant J.">
        <title>The genome of the king protea, Protea cynaroides.</title>
        <authorList>
            <person name="Chang J."/>
            <person name="Duong T.A."/>
            <person name="Schoeman C."/>
            <person name="Ma X."/>
            <person name="Roodt D."/>
            <person name="Barker N."/>
            <person name="Li Z."/>
            <person name="Van de Peer Y."/>
            <person name="Mizrachi E."/>
        </authorList>
    </citation>
    <scope>NUCLEOTIDE SEQUENCE</scope>
    <source>
        <tissue evidence="1">Young leaves</tissue>
    </source>
</reference>
<gene>
    <name evidence="1" type="ORF">NE237_024380</name>
</gene>
<organism evidence="1 2">
    <name type="scientific">Protea cynaroides</name>
    <dbReference type="NCBI Taxonomy" id="273540"/>
    <lineage>
        <taxon>Eukaryota</taxon>
        <taxon>Viridiplantae</taxon>
        <taxon>Streptophyta</taxon>
        <taxon>Embryophyta</taxon>
        <taxon>Tracheophyta</taxon>
        <taxon>Spermatophyta</taxon>
        <taxon>Magnoliopsida</taxon>
        <taxon>Proteales</taxon>
        <taxon>Proteaceae</taxon>
        <taxon>Protea</taxon>
    </lineage>
</organism>
<evidence type="ECO:0000313" key="2">
    <source>
        <dbReference type="Proteomes" id="UP001141806"/>
    </source>
</evidence>
<dbReference type="Proteomes" id="UP001141806">
    <property type="component" value="Unassembled WGS sequence"/>
</dbReference>
<sequence>MSSTYFSFGSVEALTSEDSISSESEISMTYDQTSLPFTFRFRNVHLKISTYNSNVQIIDSRLIEVQKKLFSFDSLSSYETLKPCIRDMLLNTDEFHISTDFIEPFEEQIAINICDKFKANQAREQRTVGIEAEIKFHIIEDWEDDEDTTMEDIIEATTDIGPAVLPASHDSIEKLINSLRRMTR</sequence>
<evidence type="ECO:0000313" key="1">
    <source>
        <dbReference type="EMBL" id="KAJ4964441.1"/>
    </source>
</evidence>
<accession>A0A9Q0K629</accession>
<comment type="caution">
    <text evidence="1">The sequence shown here is derived from an EMBL/GenBank/DDBJ whole genome shotgun (WGS) entry which is preliminary data.</text>
</comment>
<dbReference type="EMBL" id="JAMYWD010000008">
    <property type="protein sequence ID" value="KAJ4964441.1"/>
    <property type="molecule type" value="Genomic_DNA"/>
</dbReference>
<proteinExistence type="predicted"/>
<protein>
    <submittedName>
        <fullName evidence="1">Uncharacterized protein</fullName>
    </submittedName>
</protein>